<protein>
    <recommendedName>
        <fullName evidence="3">Dihydrodipicolinate synthase family protein</fullName>
    </recommendedName>
</protein>
<reference evidence="2" key="1">
    <citation type="journal article" date="2014" name="Front. Microbiol.">
        <title>High frequency of phylogenetically diverse reductive dehalogenase-homologous genes in deep subseafloor sedimentary metagenomes.</title>
        <authorList>
            <person name="Kawai M."/>
            <person name="Futagami T."/>
            <person name="Toyoda A."/>
            <person name="Takaki Y."/>
            <person name="Nishi S."/>
            <person name="Hori S."/>
            <person name="Arai W."/>
            <person name="Tsubouchi T."/>
            <person name="Morono Y."/>
            <person name="Uchiyama I."/>
            <person name="Ito T."/>
            <person name="Fujiyama A."/>
            <person name="Inagaki F."/>
            <person name="Takami H."/>
        </authorList>
    </citation>
    <scope>NUCLEOTIDE SEQUENCE</scope>
    <source>
        <strain evidence="2">Expedition CK06-06</strain>
    </source>
</reference>
<evidence type="ECO:0000256" key="1">
    <source>
        <dbReference type="ARBA" id="ARBA00023239"/>
    </source>
</evidence>
<organism evidence="2">
    <name type="scientific">marine sediment metagenome</name>
    <dbReference type="NCBI Taxonomy" id="412755"/>
    <lineage>
        <taxon>unclassified sequences</taxon>
        <taxon>metagenomes</taxon>
        <taxon>ecological metagenomes</taxon>
    </lineage>
</organism>
<evidence type="ECO:0000313" key="2">
    <source>
        <dbReference type="EMBL" id="GAF72655.1"/>
    </source>
</evidence>
<dbReference type="SUPFAM" id="SSF51569">
    <property type="entry name" value="Aldolase"/>
    <property type="match status" value="1"/>
</dbReference>
<name>X0T9A4_9ZZZZ</name>
<proteinExistence type="predicted"/>
<sequence>MSELTGINLAMQTPMDADGSIDYARWEELIDLYIDAGVHGLVLGAGTGQHPYLTQQECNRLYELGAGRINGRCKLTCQTSALVLDELLERSKHAQGLGADALMILPPYLEGPEDDDGLFAFYEAIDAAVEIDIIGYNIPQTTGIGISVDLFKRLNQIEHFNYIKDSAGDLIRQQEYLATGYMVLNGCDPNTVFSFIAGAQGCIWGGANYMPGESVRLFELVASDDIAGAMELWSRMIPSLLYIWRGNYVPKVKAASRLRGFDGGGVRAPLQNLSVDETHELAACLEPLG</sequence>
<dbReference type="Pfam" id="PF00701">
    <property type="entry name" value="DHDPS"/>
    <property type="match status" value="1"/>
</dbReference>
<dbReference type="PIRSF" id="PIRSF001365">
    <property type="entry name" value="DHDPS"/>
    <property type="match status" value="1"/>
</dbReference>
<dbReference type="PANTHER" id="PTHR12128">
    <property type="entry name" value="DIHYDRODIPICOLINATE SYNTHASE"/>
    <property type="match status" value="1"/>
</dbReference>
<dbReference type="AlphaFoldDB" id="X0T9A4"/>
<dbReference type="Gene3D" id="3.20.20.70">
    <property type="entry name" value="Aldolase class I"/>
    <property type="match status" value="1"/>
</dbReference>
<dbReference type="InterPro" id="IPR013785">
    <property type="entry name" value="Aldolase_TIM"/>
</dbReference>
<dbReference type="EMBL" id="BARS01008014">
    <property type="protein sequence ID" value="GAF72655.1"/>
    <property type="molecule type" value="Genomic_DNA"/>
</dbReference>
<evidence type="ECO:0008006" key="3">
    <source>
        <dbReference type="Google" id="ProtNLM"/>
    </source>
</evidence>
<dbReference type="CDD" id="cd00408">
    <property type="entry name" value="DHDPS-like"/>
    <property type="match status" value="1"/>
</dbReference>
<dbReference type="PANTHER" id="PTHR12128:SF66">
    <property type="entry name" value="4-HYDROXY-2-OXOGLUTARATE ALDOLASE, MITOCHONDRIAL"/>
    <property type="match status" value="1"/>
</dbReference>
<comment type="caution">
    <text evidence="2">The sequence shown here is derived from an EMBL/GenBank/DDBJ whole genome shotgun (WGS) entry which is preliminary data.</text>
</comment>
<dbReference type="SMART" id="SM01130">
    <property type="entry name" value="DHDPS"/>
    <property type="match status" value="1"/>
</dbReference>
<accession>X0T9A4</accession>
<gene>
    <name evidence="2" type="ORF">S01H1_15357</name>
</gene>
<dbReference type="GO" id="GO:0008840">
    <property type="term" value="F:4-hydroxy-tetrahydrodipicolinate synthase activity"/>
    <property type="evidence" value="ECO:0007669"/>
    <property type="project" value="TreeGrafter"/>
</dbReference>
<keyword evidence="1" id="KW-0456">Lyase</keyword>
<dbReference type="InterPro" id="IPR002220">
    <property type="entry name" value="DapA-like"/>
</dbReference>